<gene>
    <name evidence="3" type="ORF">AVEN_114266_1</name>
</gene>
<sequence>MAPIKNKKACSISIKRFCYSPSKVATAVKSIKNGMPTLKASKAFGVPRSTLRHKIVGRAPLSYGYAGPNAILGIEVEDQLEKWILEIARM</sequence>
<proteinExistence type="predicted"/>
<dbReference type="SUPFAM" id="SSF46689">
    <property type="entry name" value="Homeodomain-like"/>
    <property type="match status" value="1"/>
</dbReference>
<dbReference type="InterPro" id="IPR007889">
    <property type="entry name" value="HTH_Psq"/>
</dbReference>
<dbReference type="AlphaFoldDB" id="A0A4Y2MFH4"/>
<dbReference type="OrthoDB" id="71166at2759"/>
<name>A0A4Y2MFH4_ARAVE</name>
<dbReference type="GO" id="GO:0005634">
    <property type="term" value="C:nucleus"/>
    <property type="evidence" value="ECO:0007669"/>
    <property type="project" value="UniProtKB-SubCell"/>
</dbReference>
<organism evidence="3 4">
    <name type="scientific">Araneus ventricosus</name>
    <name type="common">Orbweaver spider</name>
    <name type="synonym">Epeira ventricosa</name>
    <dbReference type="NCBI Taxonomy" id="182803"/>
    <lineage>
        <taxon>Eukaryota</taxon>
        <taxon>Metazoa</taxon>
        <taxon>Ecdysozoa</taxon>
        <taxon>Arthropoda</taxon>
        <taxon>Chelicerata</taxon>
        <taxon>Arachnida</taxon>
        <taxon>Araneae</taxon>
        <taxon>Araneomorphae</taxon>
        <taxon>Entelegynae</taxon>
        <taxon>Araneoidea</taxon>
        <taxon>Araneidae</taxon>
        <taxon>Araneus</taxon>
    </lineage>
</organism>
<evidence type="ECO:0000256" key="1">
    <source>
        <dbReference type="ARBA" id="ARBA00004123"/>
    </source>
</evidence>
<protein>
    <recommendedName>
        <fullName evidence="2">HTH psq-type domain-containing protein</fullName>
    </recommendedName>
</protein>
<dbReference type="Proteomes" id="UP000499080">
    <property type="component" value="Unassembled WGS sequence"/>
</dbReference>
<dbReference type="Gene3D" id="1.10.10.60">
    <property type="entry name" value="Homeodomain-like"/>
    <property type="match status" value="1"/>
</dbReference>
<accession>A0A4Y2MFH4</accession>
<evidence type="ECO:0000313" key="4">
    <source>
        <dbReference type="Proteomes" id="UP000499080"/>
    </source>
</evidence>
<keyword evidence="4" id="KW-1185">Reference proteome</keyword>
<comment type="subcellular location">
    <subcellularLocation>
        <location evidence="1">Nucleus</location>
    </subcellularLocation>
</comment>
<evidence type="ECO:0000259" key="2">
    <source>
        <dbReference type="Pfam" id="PF05225"/>
    </source>
</evidence>
<reference evidence="3 4" key="1">
    <citation type="journal article" date="2019" name="Sci. Rep.">
        <title>Orb-weaving spider Araneus ventricosus genome elucidates the spidroin gene catalogue.</title>
        <authorList>
            <person name="Kono N."/>
            <person name="Nakamura H."/>
            <person name="Ohtoshi R."/>
            <person name="Moran D.A.P."/>
            <person name="Shinohara A."/>
            <person name="Yoshida Y."/>
            <person name="Fujiwara M."/>
            <person name="Mori M."/>
            <person name="Tomita M."/>
            <person name="Arakawa K."/>
        </authorList>
    </citation>
    <scope>NUCLEOTIDE SEQUENCE [LARGE SCALE GENOMIC DNA]</scope>
</reference>
<evidence type="ECO:0000313" key="3">
    <source>
        <dbReference type="EMBL" id="GBN25224.1"/>
    </source>
</evidence>
<dbReference type="InterPro" id="IPR009057">
    <property type="entry name" value="Homeodomain-like_sf"/>
</dbReference>
<dbReference type="EMBL" id="BGPR01007215">
    <property type="protein sequence ID" value="GBN25224.1"/>
    <property type="molecule type" value="Genomic_DNA"/>
</dbReference>
<feature type="domain" description="HTH psq-type" evidence="2">
    <location>
        <begin position="25"/>
        <end position="56"/>
    </location>
</feature>
<comment type="caution">
    <text evidence="3">The sequence shown here is derived from an EMBL/GenBank/DDBJ whole genome shotgun (WGS) entry which is preliminary data.</text>
</comment>
<dbReference type="Pfam" id="PF05225">
    <property type="entry name" value="HTH_psq"/>
    <property type="match status" value="1"/>
</dbReference>
<dbReference type="GO" id="GO:0003677">
    <property type="term" value="F:DNA binding"/>
    <property type="evidence" value="ECO:0007669"/>
    <property type="project" value="InterPro"/>
</dbReference>